<dbReference type="SUPFAM" id="SSF57997">
    <property type="entry name" value="Tropomyosin"/>
    <property type="match status" value="1"/>
</dbReference>
<evidence type="ECO:0000256" key="4">
    <source>
        <dbReference type="SAM" id="MobiDB-lite"/>
    </source>
</evidence>
<dbReference type="Pfam" id="PF07765">
    <property type="entry name" value="KIP1"/>
    <property type="match status" value="1"/>
</dbReference>
<dbReference type="PROSITE" id="PS51774">
    <property type="entry name" value="NAB"/>
    <property type="match status" value="1"/>
</dbReference>
<proteinExistence type="inferred from homology"/>
<gene>
    <name evidence="6" type="ORF">SAY86_025598</name>
</gene>
<dbReference type="Gene3D" id="1.10.287.1490">
    <property type="match status" value="1"/>
</dbReference>
<feature type="coiled-coil region" evidence="3">
    <location>
        <begin position="953"/>
        <end position="987"/>
    </location>
</feature>
<comment type="caution">
    <text evidence="6">The sequence shown here is derived from an EMBL/GenBank/DDBJ whole genome shotgun (WGS) entry which is preliminary data.</text>
</comment>
<feature type="region of interest" description="Disordered" evidence="4">
    <location>
        <begin position="116"/>
        <end position="140"/>
    </location>
</feature>
<feature type="coiled-coil region" evidence="3">
    <location>
        <begin position="1694"/>
        <end position="1761"/>
    </location>
</feature>
<dbReference type="PANTHER" id="PTHR32258">
    <property type="entry name" value="PROTEIN NETWORKED 4A"/>
    <property type="match status" value="1"/>
</dbReference>
<reference evidence="6 7" key="1">
    <citation type="journal article" date="2023" name="Hortic Res">
        <title>Pangenome of water caltrop reveals structural variations and asymmetric subgenome divergence after allopolyploidization.</title>
        <authorList>
            <person name="Zhang X."/>
            <person name="Chen Y."/>
            <person name="Wang L."/>
            <person name="Yuan Y."/>
            <person name="Fang M."/>
            <person name="Shi L."/>
            <person name="Lu R."/>
            <person name="Comes H.P."/>
            <person name="Ma Y."/>
            <person name="Chen Y."/>
            <person name="Huang G."/>
            <person name="Zhou Y."/>
            <person name="Zheng Z."/>
            <person name="Qiu Y."/>
        </authorList>
    </citation>
    <scope>NUCLEOTIDE SEQUENCE [LARGE SCALE GENOMIC DNA]</scope>
    <source>
        <strain evidence="6">F231</strain>
    </source>
</reference>
<feature type="coiled-coil region" evidence="3">
    <location>
        <begin position="657"/>
        <end position="691"/>
    </location>
</feature>
<evidence type="ECO:0000313" key="6">
    <source>
        <dbReference type="EMBL" id="KAK4800233.1"/>
    </source>
</evidence>
<evidence type="ECO:0000256" key="1">
    <source>
        <dbReference type="ARBA" id="ARBA00023054"/>
    </source>
</evidence>
<sequence>MAAVAPRNTKGMYSWWWDSHISPKNSKWLQENLTDMDMKVKQMIKLLEEDADSFARRAEMYYKKRPELMKLVEELYRAYRALAERYDNATGVLRQAHKTMAEAFPNQVPLILSDDSPPDFDSHTPDLSVESKTGGFLEDSDRMTDRKGLKQFNSDSFSSGEGRVRRGLCFHDSGEKNDVGNEEEIASLKKDLARLEAEKEAIIIQYQQSMEESKNFSEQVEHANAEITSLQDSIMRLEEERSCSLVKYQQCLDKIGEIETLMRESNDRSDSAKAEIEVLRGDLTKMEAEKDTALGKYSECLNVISGLEEKLRKAEAEIEWLKEELAKLMETISDLEHKLFLAEDEAHILKLEINERSEKLKISEERYQALEDSNQTVGSELESRSRELVEKQNELKNLWTCVQEERTRFMEAETAFQTLQHLHSQSLEELRSLALAVRTRDQILKDLEVQNQNLQVEVERVLDENKILNGVNMSSSITVKNLQEVILSLREMIQKLEQQIKLCVDERNALQQEIYCLKEEVNCLNEKNRVLEEQIDSDLIEKAALLEKLVVMEKLIEKNLLLENSLSDLNVELKRVREKVKTLEESYMSIIGEREFLNSQLNLMTQNFEKIEVKSNLLEKSLCDANAEGDALRIKSKSLEDLCFSLGKEKLGLVAERDSLVSQTNQSRESLKELEKRFHELEEIHAFVEKEKELILLEMGRLNVTLNTQKEEYSGFIKSSEAQLCDMAFRIHVLQDEVSCRNNEYKEELDKNVFSEIEIFILQKSIKELQEKSNAEVDALMIKTKSMDNSRLSLDEEKSGLIAQRDGLVLQLNESHESLKYLEKRFQELVEIHASVKKEKELILFEMGELNETLTAQREEYSGFIKSSKTQLCDMISLINLLQKEVACRNNEYELELDKNVYSKTEIFILQTSIKELEEKSNAEVDALKMKSKSLEDSFFSLGEVKTGLIAESDNLVSQLNESQESLKDLLKRFQELEETHALMEKENELILLEIGKLNETLSAQRVEYSGLIRSSEAQLCDMASQIHVLQEEVACRNNEYEEMLDKTVYSQMEIFILQKSMMELEEHTLSLTFNFQKLVKASDRSEQQISHLENRNHKQELEVKALTDRLNEFCLWLYDVLGILDISVNHSFEPKMGQEAAKQIIRKINELQNEIFFFQNCMKESKEKILSLSLDCQKLMDACDSEKQISHSEKVKNEQNVELKALTDHINELQLGLHEVFKIDEKNGLINETEIDRDAGKFFITKVKELNSLSKVEEENLLGTIKELVLDTLLRQREAEAAHLWTERCALDHNLRVQTEQFISLQQELAIVLQSSEELRLEVLERICQEEVLNSEMTILHQQLVNIEAAFERLKEERSAILEEKYWLEDESHFIMGEKVSQATVSVILEDAVRQSFVILKELVREMKKVHCVNSELQEKIMLMEGNLDDIRMEKLKLECLLEKSVIEVRSVTSVNEQLNCEVALVKEALGQLERKLSEAAEMINVRENKNVELEKELDDLKKKYESIFGKSSLMEMEILKKMVETLQGENADLNAKHAAHLVALVSLKDCMVSIESSLNWDEHNKSDAHVVEDLGYVHDLEIKLKAIEKALLEKLAKLEGPSSISMPETGAGEGRLLTKDIMLDEASECLSYGINRRGALGPGDHHALKEHRSLNPSTDSLVDKLDFSETLSKTQSGNGSSGKRRVRVLERLDSDVQKLTNLQLTLEDLKKKLESIEKNKKAEMEKVKGFEYDAVKGQLDEAEEAIAELFNGNRKLAKNLEEDPNETDLTGIGQRRVPEQARRGSEKLGRIQLELQRLQFLLLKLEDNMESEEKSRNIDERSKTVLLQDYLYGSTSPRGYKRVGPSRRKKAPFCGCIPRVI</sequence>
<dbReference type="GO" id="GO:0051015">
    <property type="term" value="F:actin filament binding"/>
    <property type="evidence" value="ECO:0007669"/>
    <property type="project" value="TreeGrafter"/>
</dbReference>
<dbReference type="EMBL" id="JAXQNO010000004">
    <property type="protein sequence ID" value="KAK4800233.1"/>
    <property type="molecule type" value="Genomic_DNA"/>
</dbReference>
<comment type="similarity">
    <text evidence="2">Belongs to the NET family.</text>
</comment>
<evidence type="ECO:0000256" key="3">
    <source>
        <dbReference type="SAM" id="Coils"/>
    </source>
</evidence>
<dbReference type="InterPro" id="IPR051861">
    <property type="entry name" value="NET_actin-binding_domain"/>
</dbReference>
<dbReference type="InterPro" id="IPR011684">
    <property type="entry name" value="NAB"/>
</dbReference>
<feature type="coiled-coil region" evidence="3">
    <location>
        <begin position="1401"/>
        <end position="1538"/>
    </location>
</feature>
<feature type="coiled-coil region" evidence="3">
    <location>
        <begin position="178"/>
        <end position="240"/>
    </location>
</feature>
<dbReference type="Proteomes" id="UP001346149">
    <property type="component" value="Unassembled WGS sequence"/>
</dbReference>
<protein>
    <recommendedName>
        <fullName evidence="5">NAB domain-containing protein</fullName>
    </recommendedName>
</protein>
<feature type="coiled-coil region" evidence="3">
    <location>
        <begin position="1338"/>
        <end position="1365"/>
    </location>
</feature>
<evidence type="ECO:0000256" key="2">
    <source>
        <dbReference type="ARBA" id="ARBA00038006"/>
    </source>
</evidence>
<feature type="domain" description="NAB" evidence="5">
    <location>
        <begin position="13"/>
        <end position="93"/>
    </location>
</feature>
<dbReference type="PANTHER" id="PTHR32258:SF32">
    <property type="entry name" value="PROTEIN NETWORKED 1D"/>
    <property type="match status" value="1"/>
</dbReference>
<keyword evidence="7" id="KW-1185">Reference proteome</keyword>
<dbReference type="GO" id="GO:0005886">
    <property type="term" value="C:plasma membrane"/>
    <property type="evidence" value="ECO:0007669"/>
    <property type="project" value="TreeGrafter"/>
</dbReference>
<feature type="coiled-coil region" evidence="3">
    <location>
        <begin position="1076"/>
        <end position="1110"/>
    </location>
</feature>
<name>A0AAN7M0Y6_TRANT</name>
<evidence type="ECO:0000313" key="7">
    <source>
        <dbReference type="Proteomes" id="UP001346149"/>
    </source>
</evidence>
<feature type="coiled-coil region" evidence="3">
    <location>
        <begin position="444"/>
        <end position="586"/>
    </location>
</feature>
<keyword evidence="1 3" id="KW-0175">Coiled coil</keyword>
<evidence type="ECO:0000259" key="5">
    <source>
        <dbReference type="PROSITE" id="PS51774"/>
    </source>
</evidence>
<accession>A0AAN7M0Y6</accession>
<feature type="coiled-coil region" evidence="3">
    <location>
        <begin position="269"/>
        <end position="373"/>
    </location>
</feature>
<organism evidence="6 7">
    <name type="scientific">Trapa natans</name>
    <name type="common">Water chestnut</name>
    <dbReference type="NCBI Taxonomy" id="22666"/>
    <lineage>
        <taxon>Eukaryota</taxon>
        <taxon>Viridiplantae</taxon>
        <taxon>Streptophyta</taxon>
        <taxon>Embryophyta</taxon>
        <taxon>Tracheophyta</taxon>
        <taxon>Spermatophyta</taxon>
        <taxon>Magnoliopsida</taxon>
        <taxon>eudicotyledons</taxon>
        <taxon>Gunneridae</taxon>
        <taxon>Pentapetalae</taxon>
        <taxon>rosids</taxon>
        <taxon>malvids</taxon>
        <taxon>Myrtales</taxon>
        <taxon>Lythraceae</taxon>
        <taxon>Trapa</taxon>
    </lineage>
</organism>